<dbReference type="Proteomes" id="UP000326582">
    <property type="component" value="Chromosome 1"/>
</dbReference>
<name>A0ACD0WEY9_CLALS</name>
<organism evidence="1 2">
    <name type="scientific">Clavispora lusitaniae</name>
    <name type="common">Candida lusitaniae</name>
    <dbReference type="NCBI Taxonomy" id="36911"/>
    <lineage>
        <taxon>Eukaryota</taxon>
        <taxon>Fungi</taxon>
        <taxon>Dikarya</taxon>
        <taxon>Ascomycota</taxon>
        <taxon>Saccharomycotina</taxon>
        <taxon>Pichiomycetes</taxon>
        <taxon>Metschnikowiaceae</taxon>
        <taxon>Clavispora</taxon>
    </lineage>
</organism>
<sequence>MKGIRTKSGCFSCRARRKKCDERKPTCSGCERNALACDWPMYEKQSLHDFRKHTLKKIPRPQSRQQQSKLLHLEQLNITWQEKSCLEFILGPFVNLMCPTPAADMLRGHIRDQIFRDEVFRKVSICLGNLYNPYLGAGGHHALLKDALESFRSHLFSCESEPITVDTLHCVTFLNLLEILDTKRSLTKVILHMQTLFKIMCTIISDGTYQDTPIFRICADSFFYHYGLTLICSSNGESECLPSVWSLIAIWNSLSLNGVHDFDSNPMLGDKFVAISYVNRACFIFRSSLTERKTLAFAFIVEIENIMRSENPSRHQKILLETAMVLLLEIAHPNNEQILCQYHDYTKRCIVYLSTLVSDEGDFTFFWVFLICGLCIDSEIERQKFRSICGSSSMKKSPQNFGFPLLGLIEKAWEAKEGFGILNSSEFTAELHELLGAPRRRVEA</sequence>
<dbReference type="EMBL" id="CP038484">
    <property type="protein sequence ID" value="QFZ26103.1"/>
    <property type="molecule type" value="Genomic_DNA"/>
</dbReference>
<proteinExistence type="predicted"/>
<keyword evidence="2" id="KW-1185">Reference proteome</keyword>
<gene>
    <name evidence="1" type="ORF">EJF14_11230</name>
</gene>
<protein>
    <submittedName>
        <fullName evidence="1">Thiamine biosynthesis regulatory protein</fullName>
    </submittedName>
</protein>
<reference evidence="2" key="1">
    <citation type="journal article" date="2019" name="MBio">
        <title>Comparative genomics for the elucidation of multidrug resistance (MDR) in Candida lusitaniae.</title>
        <authorList>
            <person name="Kannan A."/>
            <person name="Asner S.A."/>
            <person name="Trachsel E."/>
            <person name="Kelly S."/>
            <person name="Parker J."/>
            <person name="Sanglard D."/>
        </authorList>
    </citation>
    <scope>NUCLEOTIDE SEQUENCE [LARGE SCALE GENOMIC DNA]</scope>
    <source>
        <strain evidence="2">P1</strain>
    </source>
</reference>
<accession>A0ACD0WEY9</accession>
<evidence type="ECO:0000313" key="2">
    <source>
        <dbReference type="Proteomes" id="UP000326582"/>
    </source>
</evidence>
<evidence type="ECO:0000313" key="1">
    <source>
        <dbReference type="EMBL" id="QFZ26103.1"/>
    </source>
</evidence>